<gene>
    <name evidence="1" type="ORF">UFOVP1155_23</name>
</gene>
<accession>A0A6J5R3G8</accession>
<sequence>MDKTYRLFVPKQAVGANLVYFDLFNAASSGYTVEVSSVKPVVSGAVAVTGTLGLDLFLTGTTAIGTGGTAATFNGTDPTACTISGINPKNVLPTSAVTARLTPSGGATAGRVLSFDSVFTEETSAATYTAKDLVSSGNVFVPSGSGIRVVQGADASVGNIGFVVSFGMRQKS</sequence>
<reference evidence="1" key="1">
    <citation type="submission" date="2020-05" db="EMBL/GenBank/DDBJ databases">
        <authorList>
            <person name="Chiriac C."/>
            <person name="Salcher M."/>
            <person name="Ghai R."/>
            <person name="Kavagutti S V."/>
        </authorList>
    </citation>
    <scope>NUCLEOTIDE SEQUENCE</scope>
</reference>
<name>A0A6J5R3G8_9CAUD</name>
<protein>
    <submittedName>
        <fullName evidence="1">Uncharacterized protein</fullName>
    </submittedName>
</protein>
<evidence type="ECO:0000313" key="1">
    <source>
        <dbReference type="EMBL" id="CAB4187405.1"/>
    </source>
</evidence>
<organism evidence="1">
    <name type="scientific">uncultured Caudovirales phage</name>
    <dbReference type="NCBI Taxonomy" id="2100421"/>
    <lineage>
        <taxon>Viruses</taxon>
        <taxon>Duplodnaviria</taxon>
        <taxon>Heunggongvirae</taxon>
        <taxon>Uroviricota</taxon>
        <taxon>Caudoviricetes</taxon>
        <taxon>Peduoviridae</taxon>
        <taxon>Maltschvirus</taxon>
        <taxon>Maltschvirus maltsch</taxon>
    </lineage>
</organism>
<dbReference type="EMBL" id="LR797111">
    <property type="protein sequence ID" value="CAB4187405.1"/>
    <property type="molecule type" value="Genomic_DNA"/>
</dbReference>
<proteinExistence type="predicted"/>